<dbReference type="SMART" id="SM00028">
    <property type="entry name" value="TPR"/>
    <property type="match status" value="3"/>
</dbReference>
<name>A0A560GA42_9PROT</name>
<dbReference type="SUPFAM" id="SSF48452">
    <property type="entry name" value="TPR-like"/>
    <property type="match status" value="1"/>
</dbReference>
<dbReference type="EMBL" id="VITO01000002">
    <property type="protein sequence ID" value="TWB30776.1"/>
    <property type="molecule type" value="Genomic_DNA"/>
</dbReference>
<comment type="caution">
    <text evidence="3">The sequence shown here is derived from an EMBL/GenBank/DDBJ whole genome shotgun (WGS) entry which is preliminary data.</text>
</comment>
<keyword evidence="1" id="KW-0802">TPR repeat</keyword>
<keyword evidence="2" id="KW-0732">Signal</keyword>
<evidence type="ECO:0000313" key="3">
    <source>
        <dbReference type="EMBL" id="TWB30776.1"/>
    </source>
</evidence>
<sequence length="253" mass="27220">MGPLLRCCIVMAALAPAAAWATPPGPDPAGQGAAPIPSVDLAPDPRLADGLQEGLAALRGGDARLALDGYFNKIIAAYEARYRDIKERLYCARTQAEASRYLKEAAVRQQSVRIVEAGLVQAYAYRAYELMVLNDTAGAVESLERARDLSPGNAAILSRLAALYKAQQNLPQALEAYQAALPAASELSPADRRWGELYDAYHGLGGVYAAMGRLEEAAATYQQCLAVLPDDDDAKEELAYIRRRQAKAQGRTP</sequence>
<evidence type="ECO:0000256" key="2">
    <source>
        <dbReference type="SAM" id="SignalP"/>
    </source>
</evidence>
<dbReference type="AlphaFoldDB" id="A0A560GA42"/>
<dbReference type="InterPro" id="IPR011990">
    <property type="entry name" value="TPR-like_helical_dom_sf"/>
</dbReference>
<evidence type="ECO:0000256" key="1">
    <source>
        <dbReference type="PROSITE-ProRule" id="PRU00339"/>
    </source>
</evidence>
<proteinExistence type="predicted"/>
<dbReference type="InterPro" id="IPR019734">
    <property type="entry name" value="TPR_rpt"/>
</dbReference>
<feature type="chain" id="PRO_5022154083" evidence="2">
    <location>
        <begin position="22"/>
        <end position="253"/>
    </location>
</feature>
<organism evidence="3 4">
    <name type="scientific">Nitrospirillum amazonense</name>
    <dbReference type="NCBI Taxonomy" id="28077"/>
    <lineage>
        <taxon>Bacteria</taxon>
        <taxon>Pseudomonadati</taxon>
        <taxon>Pseudomonadota</taxon>
        <taxon>Alphaproteobacteria</taxon>
        <taxon>Rhodospirillales</taxon>
        <taxon>Azospirillaceae</taxon>
        <taxon>Nitrospirillum</taxon>
    </lineage>
</organism>
<dbReference type="Gene3D" id="1.25.40.10">
    <property type="entry name" value="Tetratricopeptide repeat domain"/>
    <property type="match status" value="2"/>
</dbReference>
<protein>
    <submittedName>
        <fullName evidence="3">Tetratricopeptide repeat protein</fullName>
    </submittedName>
</protein>
<keyword evidence="4" id="KW-1185">Reference proteome</keyword>
<dbReference type="Proteomes" id="UP000316545">
    <property type="component" value="Unassembled WGS sequence"/>
</dbReference>
<reference evidence="3 4" key="1">
    <citation type="submission" date="2019-06" db="EMBL/GenBank/DDBJ databases">
        <title>Genomic Encyclopedia of Type Strains, Phase IV (KMG-V): Genome sequencing to study the core and pangenomes of soil and plant-associated prokaryotes.</title>
        <authorList>
            <person name="Whitman W."/>
        </authorList>
    </citation>
    <scope>NUCLEOTIDE SEQUENCE [LARGE SCALE GENOMIC DNA]</scope>
    <source>
        <strain evidence="3 4">BR 11865</strain>
    </source>
</reference>
<feature type="repeat" description="TPR" evidence="1">
    <location>
        <begin position="198"/>
        <end position="231"/>
    </location>
</feature>
<dbReference type="Pfam" id="PF13424">
    <property type="entry name" value="TPR_12"/>
    <property type="match status" value="1"/>
</dbReference>
<feature type="signal peptide" evidence="2">
    <location>
        <begin position="1"/>
        <end position="21"/>
    </location>
</feature>
<evidence type="ECO:0000313" key="4">
    <source>
        <dbReference type="Proteomes" id="UP000316545"/>
    </source>
</evidence>
<dbReference type="PROSITE" id="PS50005">
    <property type="entry name" value="TPR"/>
    <property type="match status" value="1"/>
</dbReference>
<gene>
    <name evidence="3" type="ORF">FBZ88_102341</name>
</gene>
<accession>A0A560GA42</accession>